<name>A0A392PDU5_9FABA</name>
<evidence type="ECO:0000256" key="3">
    <source>
        <dbReference type="ARBA" id="ARBA00018074"/>
    </source>
</evidence>
<accession>A0A392PDU5</accession>
<evidence type="ECO:0000256" key="8">
    <source>
        <dbReference type="ARBA" id="ARBA00023055"/>
    </source>
</evidence>
<evidence type="ECO:0000256" key="7">
    <source>
        <dbReference type="ARBA" id="ARBA00023006"/>
    </source>
</evidence>
<dbReference type="Proteomes" id="UP000265520">
    <property type="component" value="Unassembled WGS sequence"/>
</dbReference>
<comment type="similarity">
    <text evidence="2">Belongs to the ATG9 family.</text>
</comment>
<reference evidence="11 12" key="1">
    <citation type="journal article" date="2018" name="Front. Plant Sci.">
        <title>Red Clover (Trifolium pratense) and Zigzag Clover (T. medium) - A Picture of Genomic Similarities and Differences.</title>
        <authorList>
            <person name="Dluhosova J."/>
            <person name="Istvanek J."/>
            <person name="Nedelnik J."/>
            <person name="Repkova J."/>
        </authorList>
    </citation>
    <scope>NUCLEOTIDE SEQUENCE [LARGE SCALE GENOMIC DNA]</scope>
    <source>
        <strain evidence="12">cv. 10/8</strain>
        <tissue evidence="11">Leaf</tissue>
    </source>
</reference>
<evidence type="ECO:0000313" key="12">
    <source>
        <dbReference type="Proteomes" id="UP000265520"/>
    </source>
</evidence>
<dbReference type="GO" id="GO:0061709">
    <property type="term" value="P:reticulophagy"/>
    <property type="evidence" value="ECO:0007669"/>
    <property type="project" value="TreeGrafter"/>
</dbReference>
<comment type="caution">
    <text evidence="11">The sequence shown here is derived from an EMBL/GenBank/DDBJ whole genome shotgun (WGS) entry which is preliminary data.</text>
</comment>
<evidence type="ECO:0000256" key="2">
    <source>
        <dbReference type="ARBA" id="ARBA00006185"/>
    </source>
</evidence>
<dbReference type="EMBL" id="LXQA010073363">
    <property type="protein sequence ID" value="MCI09640.1"/>
    <property type="molecule type" value="Genomic_DNA"/>
</dbReference>
<evidence type="ECO:0000256" key="6">
    <source>
        <dbReference type="ARBA" id="ARBA00022989"/>
    </source>
</evidence>
<dbReference type="GO" id="GO:0000422">
    <property type="term" value="P:autophagy of mitochondrion"/>
    <property type="evidence" value="ECO:0007669"/>
    <property type="project" value="TreeGrafter"/>
</dbReference>
<dbReference type="AlphaFoldDB" id="A0A392PDU5"/>
<evidence type="ECO:0000313" key="11">
    <source>
        <dbReference type="EMBL" id="MCI09640.1"/>
    </source>
</evidence>
<dbReference type="GO" id="GO:0034727">
    <property type="term" value="P:piecemeal microautophagy of the nucleus"/>
    <property type="evidence" value="ECO:0007669"/>
    <property type="project" value="TreeGrafter"/>
</dbReference>
<protein>
    <recommendedName>
        <fullName evidence="3">Autophagy-related protein 9</fullName>
    </recommendedName>
</protein>
<proteinExistence type="inferred from homology"/>
<keyword evidence="8" id="KW-0445">Lipid transport</keyword>
<feature type="non-terminal residue" evidence="11">
    <location>
        <position position="1"/>
    </location>
</feature>
<evidence type="ECO:0000256" key="9">
    <source>
        <dbReference type="ARBA" id="ARBA00023136"/>
    </source>
</evidence>
<keyword evidence="4" id="KW-0813">Transport</keyword>
<comment type="subcellular location">
    <subcellularLocation>
        <location evidence="1">Preautophagosomal structure membrane</location>
        <topology evidence="1">Multi-pass membrane protein</topology>
    </subcellularLocation>
</comment>
<keyword evidence="12" id="KW-1185">Reference proteome</keyword>
<sequence>RVDDILQFITDFTVDVEGVGDVCSFSVIDFQKHGNSSYGSPYDSPRNQRSSQGKLEKSFLRYVHDRYHHSHETDLK</sequence>
<dbReference type="GO" id="GO:0006869">
    <property type="term" value="P:lipid transport"/>
    <property type="evidence" value="ECO:0007669"/>
    <property type="project" value="UniProtKB-KW"/>
</dbReference>
<keyword evidence="7" id="KW-0072">Autophagy</keyword>
<evidence type="ECO:0000256" key="5">
    <source>
        <dbReference type="ARBA" id="ARBA00022692"/>
    </source>
</evidence>
<dbReference type="InterPro" id="IPR007241">
    <property type="entry name" value="Autophagy-rel_prot_9"/>
</dbReference>
<keyword evidence="9" id="KW-0472">Membrane</keyword>
<evidence type="ECO:0000256" key="10">
    <source>
        <dbReference type="SAM" id="MobiDB-lite"/>
    </source>
</evidence>
<dbReference type="GO" id="GO:0005776">
    <property type="term" value="C:autophagosome"/>
    <property type="evidence" value="ECO:0007669"/>
    <property type="project" value="TreeGrafter"/>
</dbReference>
<dbReference type="PANTHER" id="PTHR13038:SF10">
    <property type="entry name" value="AUTOPHAGY-RELATED PROTEIN 9"/>
    <property type="match status" value="1"/>
</dbReference>
<keyword evidence="5" id="KW-0812">Transmembrane</keyword>
<evidence type="ECO:0000256" key="1">
    <source>
        <dbReference type="ARBA" id="ARBA00004511"/>
    </source>
</evidence>
<keyword evidence="6" id="KW-1133">Transmembrane helix</keyword>
<organism evidence="11 12">
    <name type="scientific">Trifolium medium</name>
    <dbReference type="NCBI Taxonomy" id="97028"/>
    <lineage>
        <taxon>Eukaryota</taxon>
        <taxon>Viridiplantae</taxon>
        <taxon>Streptophyta</taxon>
        <taxon>Embryophyta</taxon>
        <taxon>Tracheophyta</taxon>
        <taxon>Spermatophyta</taxon>
        <taxon>Magnoliopsida</taxon>
        <taxon>eudicotyledons</taxon>
        <taxon>Gunneridae</taxon>
        <taxon>Pentapetalae</taxon>
        <taxon>rosids</taxon>
        <taxon>fabids</taxon>
        <taxon>Fabales</taxon>
        <taxon>Fabaceae</taxon>
        <taxon>Papilionoideae</taxon>
        <taxon>50 kb inversion clade</taxon>
        <taxon>NPAAA clade</taxon>
        <taxon>Hologalegina</taxon>
        <taxon>IRL clade</taxon>
        <taxon>Trifolieae</taxon>
        <taxon>Trifolium</taxon>
    </lineage>
</organism>
<feature type="region of interest" description="Disordered" evidence="10">
    <location>
        <begin position="33"/>
        <end position="53"/>
    </location>
</feature>
<dbReference type="GO" id="GO:0034497">
    <property type="term" value="P:protein localization to phagophore assembly site"/>
    <property type="evidence" value="ECO:0007669"/>
    <property type="project" value="TreeGrafter"/>
</dbReference>
<dbReference type="GO" id="GO:0034045">
    <property type="term" value="C:phagophore assembly site membrane"/>
    <property type="evidence" value="ECO:0007669"/>
    <property type="project" value="UniProtKB-SubCell"/>
</dbReference>
<evidence type="ECO:0000256" key="4">
    <source>
        <dbReference type="ARBA" id="ARBA00022448"/>
    </source>
</evidence>
<dbReference type="PANTHER" id="PTHR13038">
    <property type="entry name" value="APG9 AUTOPHAGY 9"/>
    <property type="match status" value="1"/>
</dbReference>